<gene>
    <name evidence="2" type="ORF">AN936_22005</name>
</gene>
<organism evidence="2 3">
    <name type="scientific">Sphingopyxis macrogoltabida</name>
    <name type="common">Sphingomonas macrogoltabidus</name>
    <dbReference type="NCBI Taxonomy" id="33050"/>
    <lineage>
        <taxon>Bacteria</taxon>
        <taxon>Pseudomonadati</taxon>
        <taxon>Pseudomonadota</taxon>
        <taxon>Alphaproteobacteria</taxon>
        <taxon>Sphingomonadales</taxon>
        <taxon>Sphingomonadaceae</taxon>
        <taxon>Sphingopyxis</taxon>
    </lineage>
</organism>
<dbReference type="OrthoDB" id="7451991at2"/>
<feature type="transmembrane region" description="Helical" evidence="1">
    <location>
        <begin position="53"/>
        <end position="70"/>
    </location>
</feature>
<evidence type="ECO:0000313" key="3">
    <source>
        <dbReference type="Proteomes" id="UP000058074"/>
    </source>
</evidence>
<keyword evidence="1" id="KW-0812">Transmembrane</keyword>
<dbReference type="PATRIC" id="fig|33050.5.peg.4555"/>
<proteinExistence type="predicted"/>
<dbReference type="KEGG" id="smag:AN936_22005"/>
<feature type="transmembrane region" description="Helical" evidence="1">
    <location>
        <begin position="6"/>
        <end position="28"/>
    </location>
</feature>
<evidence type="ECO:0008006" key="4">
    <source>
        <dbReference type="Google" id="ProtNLM"/>
    </source>
</evidence>
<dbReference type="EMBL" id="CP012700">
    <property type="protein sequence ID" value="ALH82930.1"/>
    <property type="molecule type" value="Genomic_DNA"/>
</dbReference>
<protein>
    <recommendedName>
        <fullName evidence="4">HIG1 domain-containing protein</fullName>
    </recommendedName>
</protein>
<accession>A0A0N9UBX0</accession>
<evidence type="ECO:0000256" key="1">
    <source>
        <dbReference type="SAM" id="Phobius"/>
    </source>
</evidence>
<dbReference type="RefSeq" id="WP_054589908.1">
    <property type="nucleotide sequence ID" value="NZ_CP012700.1"/>
</dbReference>
<keyword evidence="1" id="KW-1133">Transmembrane helix</keyword>
<dbReference type="Proteomes" id="UP000058074">
    <property type="component" value="Chromosome"/>
</dbReference>
<dbReference type="AlphaFoldDB" id="A0A0N9UBX0"/>
<keyword evidence="1" id="KW-0472">Membrane</keyword>
<evidence type="ECO:0000313" key="2">
    <source>
        <dbReference type="EMBL" id="ALH82930.1"/>
    </source>
</evidence>
<sequence>MSDTVWGIIFTAYILAALPIMGMGNGAAQRPQGLPGSSNVASYDAREKRFQKIMVLWIAGLVALLAAWAYL</sequence>
<reference evidence="2 3" key="1">
    <citation type="journal article" date="2015" name="Genome Announc.">
        <title>Complete Genome Sequence of Polypropylene Glycol- and Polyethylene Glycol-Degrading Sphingopyxis macrogoltabida Strain EY-1.</title>
        <authorList>
            <person name="Ohtsubo Y."/>
            <person name="Nagata Y."/>
            <person name="Numata M."/>
            <person name="Tsuchikane K."/>
            <person name="Hosoyama A."/>
            <person name="Yamazoe A."/>
            <person name="Tsuda M."/>
            <person name="Fujita N."/>
            <person name="Kawai F."/>
        </authorList>
    </citation>
    <scope>NUCLEOTIDE SEQUENCE [LARGE SCALE GENOMIC DNA]</scope>
    <source>
        <strain evidence="2 3">EY-1</strain>
    </source>
</reference>
<name>A0A0N9UBX0_SPHMC</name>